<proteinExistence type="inferred from homology"/>
<dbReference type="AlphaFoldDB" id="A0A1U7Z818"/>
<dbReference type="GO" id="GO:0005634">
    <property type="term" value="C:nucleus"/>
    <property type="evidence" value="ECO:0007669"/>
    <property type="project" value="UniProtKB-SubCell"/>
</dbReference>
<evidence type="ECO:0000256" key="1">
    <source>
        <dbReference type="ARBA" id="ARBA00004584"/>
    </source>
</evidence>
<dbReference type="RefSeq" id="XP_010248588.1">
    <property type="nucleotide sequence ID" value="XM_010250286.2"/>
</dbReference>
<comment type="similarity">
    <text evidence="2 9">Belongs to the SPC25 family.</text>
</comment>
<evidence type="ECO:0000313" key="13">
    <source>
        <dbReference type="Proteomes" id="UP000189703"/>
    </source>
</evidence>
<evidence type="ECO:0000256" key="7">
    <source>
        <dbReference type="ARBA" id="ARBA00023306"/>
    </source>
</evidence>
<evidence type="ECO:0000256" key="3">
    <source>
        <dbReference type="ARBA" id="ARBA00022454"/>
    </source>
</evidence>
<dbReference type="FunFam" id="3.30.457.50:FF:000001">
    <property type="entry name" value="Probable kinetochore protein spc25"/>
    <property type="match status" value="1"/>
</dbReference>
<feature type="compositionally biased region" description="Basic residues" evidence="11">
    <location>
        <begin position="286"/>
        <end position="295"/>
    </location>
</feature>
<feature type="compositionally biased region" description="Low complexity" evidence="11">
    <location>
        <begin position="301"/>
        <end position="310"/>
    </location>
</feature>
<dbReference type="OMA" id="FRIECGH"/>
<evidence type="ECO:0000259" key="12">
    <source>
        <dbReference type="Pfam" id="PF08234"/>
    </source>
</evidence>
<sequence length="319" mass="36182">MERRVEDSILRKMEEVRLVCDWEISIQQKRMDSAMISFRNTSQSIKLRAKETAENQVKLGKLKTELRELEDDLVKALAVKTRKEAKRMAILDSISATKARLEELRKTVHNQKARKDEYASIISQQSVATLKEKDDQETKNRGDIEEAISWYNRVLGFRIEGGRGVKFIFSKINLNDPTEEYSFTIRHADDTYTLLDCDPYLDGTKELIQELNQTNGLLKFVRIMREKFQAAAVQGVLPLSTSVHPESSTISVSAPALSISSDSKSDSLGNASQSELKVLHGESNRPSKKINHRRVDKSTILSPASASSLRRSPRFKVKK</sequence>
<keyword evidence="13" id="KW-1185">Reference proteome</keyword>
<dbReference type="STRING" id="4432.A0A1U7Z818"/>
<comment type="function">
    <text evidence="9">Acts as a component of the essential kinetochore-associated NDC80 complex, which is required for chromosome segregation and spindle checkpoint activity.</text>
</comment>
<keyword evidence="3 9" id="KW-0158">Chromosome</keyword>
<feature type="domain" description="Chromosome segregation protein Spc25 C-terminal" evidence="12">
    <location>
        <begin position="162"/>
        <end position="229"/>
    </location>
</feature>
<reference evidence="14" key="1">
    <citation type="submission" date="2025-08" db="UniProtKB">
        <authorList>
            <consortium name="RefSeq"/>
        </authorList>
    </citation>
    <scope>IDENTIFICATION</scope>
</reference>
<organism evidence="13 14">
    <name type="scientific">Nelumbo nucifera</name>
    <name type="common">Sacred lotus</name>
    <dbReference type="NCBI Taxonomy" id="4432"/>
    <lineage>
        <taxon>Eukaryota</taxon>
        <taxon>Viridiplantae</taxon>
        <taxon>Streptophyta</taxon>
        <taxon>Embryophyta</taxon>
        <taxon>Tracheophyta</taxon>
        <taxon>Spermatophyta</taxon>
        <taxon>Magnoliopsida</taxon>
        <taxon>Proteales</taxon>
        <taxon>Nelumbonaceae</taxon>
        <taxon>Nelumbo</taxon>
    </lineage>
</organism>
<dbReference type="InParanoid" id="A0A1U7Z818"/>
<evidence type="ECO:0000313" key="14">
    <source>
        <dbReference type="RefSeq" id="XP_010248588.1"/>
    </source>
</evidence>
<keyword evidence="6 10" id="KW-0175">Coiled coil</keyword>
<accession>A0A1U7Z818</accession>
<evidence type="ECO:0000256" key="5">
    <source>
        <dbReference type="ARBA" id="ARBA00022776"/>
    </source>
</evidence>
<keyword evidence="7 9" id="KW-0131">Cell cycle</keyword>
<dbReference type="KEGG" id="nnu:104591451"/>
<keyword evidence="8 9" id="KW-0137">Centromere</keyword>
<dbReference type="InterPro" id="IPR045143">
    <property type="entry name" value="Spc25"/>
</dbReference>
<dbReference type="GO" id="GO:0007059">
    <property type="term" value="P:chromosome segregation"/>
    <property type="evidence" value="ECO:0000318"/>
    <property type="project" value="GO_Central"/>
</dbReference>
<dbReference type="eggNOG" id="KOG4657">
    <property type="taxonomic scope" value="Eukaryota"/>
</dbReference>
<dbReference type="Proteomes" id="UP000189703">
    <property type="component" value="Unplaced"/>
</dbReference>
<gene>
    <name evidence="14" type="primary">LOC104591451</name>
</gene>
<dbReference type="FunCoup" id="A0A1U7Z818">
    <property type="interactions" value="619"/>
</dbReference>
<comment type="subunit">
    <text evidence="9">Component of the NDC80 complex.</text>
</comment>
<evidence type="ECO:0000256" key="4">
    <source>
        <dbReference type="ARBA" id="ARBA00022618"/>
    </source>
</evidence>
<dbReference type="GO" id="GO:0031262">
    <property type="term" value="C:Ndc80 complex"/>
    <property type="evidence" value="ECO:0000318"/>
    <property type="project" value="GO_Central"/>
</dbReference>
<dbReference type="InterPro" id="IPR013255">
    <property type="entry name" value="Spc25_C"/>
</dbReference>
<evidence type="ECO:0000256" key="2">
    <source>
        <dbReference type="ARBA" id="ARBA00006379"/>
    </source>
</evidence>
<keyword evidence="9" id="KW-0539">Nucleus</keyword>
<dbReference type="GeneID" id="104591451"/>
<dbReference type="GO" id="GO:0051301">
    <property type="term" value="P:cell division"/>
    <property type="evidence" value="ECO:0007669"/>
    <property type="project" value="UniProtKB-UniRule"/>
</dbReference>
<keyword evidence="5 9" id="KW-0498">Mitosis</keyword>
<dbReference type="Pfam" id="PF08234">
    <property type="entry name" value="Spindle_Spc25"/>
    <property type="match status" value="1"/>
</dbReference>
<feature type="region of interest" description="Disordered" evidence="11">
    <location>
        <begin position="261"/>
        <end position="319"/>
    </location>
</feature>
<keyword evidence="4 9" id="KW-0132">Cell division</keyword>
<evidence type="ECO:0000256" key="9">
    <source>
        <dbReference type="RuleBase" id="RU367150"/>
    </source>
</evidence>
<dbReference type="PANTHER" id="PTHR14281:SF0">
    <property type="entry name" value="KINETOCHORE PROTEIN SPC25"/>
    <property type="match status" value="1"/>
</dbReference>
<evidence type="ECO:0000256" key="8">
    <source>
        <dbReference type="ARBA" id="ARBA00023328"/>
    </source>
</evidence>
<feature type="coiled-coil region" evidence="10">
    <location>
        <begin position="52"/>
        <end position="121"/>
    </location>
</feature>
<evidence type="ECO:0000256" key="6">
    <source>
        <dbReference type="ARBA" id="ARBA00023054"/>
    </source>
</evidence>
<keyword evidence="9" id="KW-0995">Kinetochore</keyword>
<dbReference type="OrthoDB" id="6353017at2759"/>
<dbReference type="Gene3D" id="3.30.457.50">
    <property type="entry name" value="Chromosome segregation protein Spc25"/>
    <property type="match status" value="1"/>
</dbReference>
<name>A0A1U7Z818_NELNU</name>
<evidence type="ECO:0000256" key="11">
    <source>
        <dbReference type="SAM" id="MobiDB-lite"/>
    </source>
</evidence>
<dbReference type="CDD" id="cd23784">
    <property type="entry name" value="RWD_Spc25"/>
    <property type="match status" value="1"/>
</dbReference>
<dbReference type="PANTHER" id="PTHR14281">
    <property type="entry name" value="KINETOCHORE PROTEIN SPC25-RELATED"/>
    <property type="match status" value="1"/>
</dbReference>
<protein>
    <recommendedName>
        <fullName evidence="9">Kinetochore protein SPC25</fullName>
    </recommendedName>
</protein>
<comment type="subcellular location">
    <subcellularLocation>
        <location evidence="1">Chromosome</location>
        <location evidence="1">Centromere</location>
    </subcellularLocation>
    <subcellularLocation>
        <location evidence="9">Nucleus</location>
    </subcellularLocation>
    <subcellularLocation>
        <location evidence="9">Chromosome</location>
        <location evidence="9">Centromere</location>
        <location evidence="9">Kinetochore</location>
    </subcellularLocation>
</comment>
<evidence type="ECO:0000256" key="10">
    <source>
        <dbReference type="SAM" id="Coils"/>
    </source>
</evidence>